<accession>A0A5B0SIN4</accession>
<comment type="caution">
    <text evidence="1">The sequence shown here is derived from an EMBL/GenBank/DDBJ whole genome shotgun (WGS) entry which is preliminary data.</text>
</comment>
<dbReference type="Proteomes" id="UP000325313">
    <property type="component" value="Unassembled WGS sequence"/>
</dbReference>
<organism evidence="1 2">
    <name type="scientific">Puccinia graminis f. sp. tritici</name>
    <dbReference type="NCBI Taxonomy" id="56615"/>
    <lineage>
        <taxon>Eukaryota</taxon>
        <taxon>Fungi</taxon>
        <taxon>Dikarya</taxon>
        <taxon>Basidiomycota</taxon>
        <taxon>Pucciniomycotina</taxon>
        <taxon>Pucciniomycetes</taxon>
        <taxon>Pucciniales</taxon>
        <taxon>Pucciniaceae</taxon>
        <taxon>Puccinia</taxon>
    </lineage>
</organism>
<dbReference type="EMBL" id="VDEP01000005">
    <property type="protein sequence ID" value="KAA1137801.1"/>
    <property type="molecule type" value="Genomic_DNA"/>
</dbReference>
<proteinExistence type="predicted"/>
<sequence length="83" mass="9506">MDVVASSPFDFSAVWKSVGLQPKVLTRLLCNCQPRKYKSGLSSRQYPPSDHQVTEQLSFMAAYLLLFSTPRPLCNWNFWPPIN</sequence>
<reference evidence="1 2" key="1">
    <citation type="submission" date="2019-05" db="EMBL/GenBank/DDBJ databases">
        <title>Emergence of the Ug99 lineage of the wheat stem rust pathogen through somatic hybridization.</title>
        <authorList>
            <person name="Li F."/>
            <person name="Upadhyaya N.M."/>
            <person name="Sperschneider J."/>
            <person name="Matny O."/>
            <person name="Nguyen-Phuc H."/>
            <person name="Mago R."/>
            <person name="Raley C."/>
            <person name="Miller M.E."/>
            <person name="Silverstein K.A.T."/>
            <person name="Henningsen E."/>
            <person name="Hirsch C.D."/>
            <person name="Visser B."/>
            <person name="Pretorius Z.A."/>
            <person name="Steffenson B.J."/>
            <person name="Schwessinger B."/>
            <person name="Dodds P.N."/>
            <person name="Figueroa M."/>
        </authorList>
    </citation>
    <scope>NUCLEOTIDE SEQUENCE [LARGE SCALE GENOMIC DNA]</scope>
    <source>
        <strain evidence="1 2">Ug99</strain>
    </source>
</reference>
<dbReference type="AlphaFoldDB" id="A0A5B0SIN4"/>
<name>A0A5B0SIN4_PUCGR</name>
<evidence type="ECO:0000313" key="1">
    <source>
        <dbReference type="EMBL" id="KAA1137801.1"/>
    </source>
</evidence>
<evidence type="ECO:0000313" key="2">
    <source>
        <dbReference type="Proteomes" id="UP000325313"/>
    </source>
</evidence>
<protein>
    <submittedName>
        <fullName evidence="1">Uncharacterized protein</fullName>
    </submittedName>
</protein>
<gene>
    <name evidence="1" type="ORF">PGTUg99_020513</name>
</gene>